<name>A0ABT6FDX6_9BACT</name>
<sequence length="556" mass="56284">MNRTYRTWRIAGMVLAPLAATSAALGQASPQSGPAPGYVAPLAGGGPIAIPLGYPRGYESPAAIRPAGSPQGGLATPYGSVPATPQTASPQGGTITAYGMIPGQSPTGPIVGGYTSTSGGMGSLSPAPGSAGAAVAPGAEGGSVVPYGADGTGMGAAAGLGLAGAGSGVGSGAGLGAAAGADVGGLAGPGAPAGGGAGGTGAAGAAAGAGAFESALAGFSGPGGAGASESNFPPNMIGDLAPVNLRIAQPQQGPPSVGPPGLPGARAATLFAPSIRILKMSENQSPRPQDRFFYTFNYYSQVGQAQNIYDRSPVRNMEVFRHVLGFEKTFDEGRGSFGLRLPIETLSADSNVRGFQTPTSTATGNLSLFAKYVLKENRQTGSLASVGLAVAPPTAPGRFAGAPYVAGLNDTSFQPFVGYILNFGDFYIQGFSAFAFTSNVRDVTLMFNDIGIGYYLYRSADPEAFFSAFAPNFEVHVNSPFTHRDWKNRLDPAGTADMVNLTYGLNFQFRRSALLSTALVTPVTGPRPFDAELAVYLNIFYGRSRAGLIPIQPPVF</sequence>
<proteinExistence type="predicted"/>
<reference evidence="3 4" key="1">
    <citation type="submission" date="2023-03" db="EMBL/GenBank/DDBJ databases">
        <title>Paludisphaera mucosa sp. nov. a novel planctomycete from northern fen.</title>
        <authorList>
            <person name="Ivanova A."/>
        </authorList>
    </citation>
    <scope>NUCLEOTIDE SEQUENCE [LARGE SCALE GENOMIC DNA]</scope>
    <source>
        <strain evidence="3 4">Pla2</strain>
    </source>
</reference>
<feature type="chain" id="PRO_5046469282" evidence="2">
    <location>
        <begin position="27"/>
        <end position="556"/>
    </location>
</feature>
<keyword evidence="2" id="KW-0732">Signal</keyword>
<accession>A0ABT6FDX6</accession>
<gene>
    <name evidence="3" type="ORF">PZE19_18500</name>
</gene>
<keyword evidence="4" id="KW-1185">Reference proteome</keyword>
<feature type="compositionally biased region" description="Polar residues" evidence="1">
    <location>
        <begin position="83"/>
        <end position="94"/>
    </location>
</feature>
<dbReference type="EMBL" id="JARRAG010000002">
    <property type="protein sequence ID" value="MDG3005782.1"/>
    <property type="molecule type" value="Genomic_DNA"/>
</dbReference>
<evidence type="ECO:0000256" key="1">
    <source>
        <dbReference type="SAM" id="MobiDB-lite"/>
    </source>
</evidence>
<evidence type="ECO:0000313" key="3">
    <source>
        <dbReference type="EMBL" id="MDG3005782.1"/>
    </source>
</evidence>
<evidence type="ECO:0000313" key="4">
    <source>
        <dbReference type="Proteomes" id="UP001216907"/>
    </source>
</evidence>
<feature type="signal peptide" evidence="2">
    <location>
        <begin position="1"/>
        <end position="26"/>
    </location>
</feature>
<comment type="caution">
    <text evidence="3">The sequence shown here is derived from an EMBL/GenBank/DDBJ whole genome shotgun (WGS) entry which is preliminary data.</text>
</comment>
<feature type="region of interest" description="Disordered" evidence="1">
    <location>
        <begin position="61"/>
        <end position="101"/>
    </location>
</feature>
<evidence type="ECO:0000256" key="2">
    <source>
        <dbReference type="SAM" id="SignalP"/>
    </source>
</evidence>
<dbReference type="Proteomes" id="UP001216907">
    <property type="component" value="Unassembled WGS sequence"/>
</dbReference>
<dbReference type="RefSeq" id="WP_277862112.1">
    <property type="nucleotide sequence ID" value="NZ_JARRAG010000002.1"/>
</dbReference>
<protein>
    <submittedName>
        <fullName evidence="3">Uncharacterized protein</fullName>
    </submittedName>
</protein>
<organism evidence="3 4">
    <name type="scientific">Paludisphaera mucosa</name>
    <dbReference type="NCBI Taxonomy" id="3030827"/>
    <lineage>
        <taxon>Bacteria</taxon>
        <taxon>Pseudomonadati</taxon>
        <taxon>Planctomycetota</taxon>
        <taxon>Planctomycetia</taxon>
        <taxon>Isosphaerales</taxon>
        <taxon>Isosphaeraceae</taxon>
        <taxon>Paludisphaera</taxon>
    </lineage>
</organism>